<dbReference type="EMBL" id="OX459943">
    <property type="protein sequence ID" value="CAI9178111.1"/>
    <property type="molecule type" value="Genomic_DNA"/>
</dbReference>
<protein>
    <submittedName>
        <fullName evidence="2">Uncharacterized protein</fullName>
    </submittedName>
</protein>
<proteinExistence type="predicted"/>
<name>A0ABN9A123_RANTA</name>
<keyword evidence="3" id="KW-1185">Reference proteome</keyword>
<organism evidence="2 3">
    <name type="scientific">Rangifer tarandus platyrhynchus</name>
    <name type="common">Svalbard reindeer</name>
    <dbReference type="NCBI Taxonomy" id="3082113"/>
    <lineage>
        <taxon>Eukaryota</taxon>
        <taxon>Metazoa</taxon>
        <taxon>Chordata</taxon>
        <taxon>Craniata</taxon>
        <taxon>Vertebrata</taxon>
        <taxon>Euteleostomi</taxon>
        <taxon>Mammalia</taxon>
        <taxon>Eutheria</taxon>
        <taxon>Laurasiatheria</taxon>
        <taxon>Artiodactyla</taxon>
        <taxon>Ruminantia</taxon>
        <taxon>Pecora</taxon>
        <taxon>Cervidae</taxon>
        <taxon>Odocoileinae</taxon>
        <taxon>Rangifer</taxon>
    </lineage>
</organism>
<sequence>MAKSGLLTVTRGRRGGRVPVGWFFLPSFLSVGRSVAEHGERAGRLTVSGGRACGGGGRPGQRPGED</sequence>
<evidence type="ECO:0000256" key="1">
    <source>
        <dbReference type="SAM" id="MobiDB-lite"/>
    </source>
</evidence>
<accession>A0ABN9A123</accession>
<gene>
    <name evidence="2" type="ORF">MRATA1EN1_LOCUS27073</name>
</gene>
<dbReference type="Proteomes" id="UP001176941">
    <property type="component" value="Chromosome 7"/>
</dbReference>
<feature type="region of interest" description="Disordered" evidence="1">
    <location>
        <begin position="47"/>
        <end position="66"/>
    </location>
</feature>
<evidence type="ECO:0000313" key="3">
    <source>
        <dbReference type="Proteomes" id="UP001176941"/>
    </source>
</evidence>
<reference evidence="2" key="1">
    <citation type="submission" date="2023-04" db="EMBL/GenBank/DDBJ databases">
        <authorList>
            <consortium name="ELIXIR-Norway"/>
        </authorList>
    </citation>
    <scope>NUCLEOTIDE SEQUENCE [LARGE SCALE GENOMIC DNA]</scope>
</reference>
<evidence type="ECO:0000313" key="2">
    <source>
        <dbReference type="EMBL" id="CAI9178111.1"/>
    </source>
</evidence>